<evidence type="ECO:0000256" key="1">
    <source>
        <dbReference type="SAM" id="Phobius"/>
    </source>
</evidence>
<sequence length="353" mass="41834">MSYYEKKIEHLKKRREGNNKKNKKRYRKCYPTDEEIAEWYRKIDEWEKEQRDEKKKSGWGWWSDSPNDPVEWDEELFQWAKEREKEMLYHELKNKPTPSQVDRERREKRNLILRWLGAAVVLFVIFFPGWLPSFAKLDDFDKMRMFYRVYNAAGIAESFKEGEKIGDSSLKRNLSSSLYEDYAQGNPAGKYFVFQLKAWTVRTWPTYEIVDIRHGKDIFGKEYGKVTIYSRRDNRVMRALAWFLGAYPQAVWKNHLNKYTFYLVKEKHGWKIDNGEVTNIAEGICLVPRAAELAASGEFIRAAETYIKFFTHGEGWEDEKRDGVFVFDFDPKAKHMSVAPCLLGKDVKSAGMI</sequence>
<proteinExistence type="predicted"/>
<keyword evidence="1" id="KW-1133">Transmembrane helix</keyword>
<keyword evidence="1" id="KW-0472">Membrane</keyword>
<dbReference type="EMBL" id="AP027371">
    <property type="protein sequence ID" value="BDY13986.1"/>
    <property type="molecule type" value="Genomic_DNA"/>
</dbReference>
<organism evidence="2 3">
    <name type="scientific">Hydrogenimonas cancrithermarum</name>
    <dbReference type="NCBI Taxonomy" id="2993563"/>
    <lineage>
        <taxon>Bacteria</taxon>
        <taxon>Pseudomonadati</taxon>
        <taxon>Campylobacterota</taxon>
        <taxon>Epsilonproteobacteria</taxon>
        <taxon>Campylobacterales</taxon>
        <taxon>Hydrogenimonadaceae</taxon>
        <taxon>Hydrogenimonas</taxon>
    </lineage>
</organism>
<gene>
    <name evidence="2" type="ORF">HCR_22990</name>
</gene>
<keyword evidence="1" id="KW-0812">Transmembrane</keyword>
<keyword evidence="3" id="KW-1185">Reference proteome</keyword>
<dbReference type="Proteomes" id="UP001321445">
    <property type="component" value="Plasmid pISO32_1"/>
</dbReference>
<protein>
    <submittedName>
        <fullName evidence="2">Uncharacterized protein</fullName>
    </submittedName>
</protein>
<accession>A0ABN6WXF3</accession>
<keyword evidence="2" id="KW-0614">Plasmid</keyword>
<geneLocation type="plasmid" evidence="2 3">
    <name>pISO32_1</name>
</geneLocation>
<evidence type="ECO:0000313" key="3">
    <source>
        <dbReference type="Proteomes" id="UP001321445"/>
    </source>
</evidence>
<evidence type="ECO:0000313" key="2">
    <source>
        <dbReference type="EMBL" id="BDY13986.1"/>
    </source>
</evidence>
<feature type="transmembrane region" description="Helical" evidence="1">
    <location>
        <begin position="111"/>
        <end position="131"/>
    </location>
</feature>
<name>A0ABN6WXF3_9BACT</name>
<dbReference type="RefSeq" id="WP_286338103.1">
    <property type="nucleotide sequence ID" value="NZ_AP027371.1"/>
</dbReference>
<reference evidence="2 3" key="1">
    <citation type="submission" date="2023-03" db="EMBL/GenBank/DDBJ databases">
        <title>Description of Hydrogenimonas sp. ISO32.</title>
        <authorList>
            <person name="Mino S."/>
            <person name="Fukazawa S."/>
            <person name="Sawabe T."/>
        </authorList>
    </citation>
    <scope>NUCLEOTIDE SEQUENCE [LARGE SCALE GENOMIC DNA]</scope>
    <source>
        <strain evidence="2 3">ISO32</strain>
        <plasmid evidence="2 3">pISO32_1</plasmid>
    </source>
</reference>